<feature type="transmembrane region" description="Helical" evidence="5">
    <location>
        <begin position="124"/>
        <end position="146"/>
    </location>
</feature>
<reference evidence="7 8" key="1">
    <citation type="submission" date="2016-10" db="EMBL/GenBank/DDBJ databases">
        <authorList>
            <person name="de Groot N.N."/>
        </authorList>
    </citation>
    <scope>NUCLEOTIDE SEQUENCE [LARGE SCALE GENOMIC DNA]</scope>
    <source>
        <strain evidence="7 8">Nm1</strain>
    </source>
</reference>
<dbReference type="STRING" id="44576.SAMN05421881_106115"/>
<accession>A0A1H3MK77</accession>
<feature type="transmembrane region" description="Helical" evidence="5">
    <location>
        <begin position="99"/>
        <end position="118"/>
    </location>
</feature>
<dbReference type="AlphaFoldDB" id="A0A1H3MK77"/>
<keyword evidence="2 5" id="KW-0812">Transmembrane</keyword>
<comment type="subcellular location">
    <subcellularLocation>
        <location evidence="1">Membrane</location>
        <topology evidence="1">Multi-pass membrane protein</topology>
    </subcellularLocation>
</comment>
<protein>
    <submittedName>
        <fullName evidence="7">Sulfate permease, SulP family</fullName>
    </submittedName>
</protein>
<feature type="transmembrane region" description="Helical" evidence="5">
    <location>
        <begin position="158"/>
        <end position="176"/>
    </location>
</feature>
<dbReference type="Pfam" id="PF00916">
    <property type="entry name" value="Sulfate_transp"/>
    <property type="match status" value="1"/>
</dbReference>
<proteinExistence type="predicted"/>
<name>A0A1H3MK77_9PROT</name>
<keyword evidence="8" id="KW-1185">Reference proteome</keyword>
<feature type="transmembrane region" description="Helical" evidence="5">
    <location>
        <begin position="50"/>
        <end position="70"/>
    </location>
</feature>
<evidence type="ECO:0000313" key="7">
    <source>
        <dbReference type="EMBL" id="SDY76996.1"/>
    </source>
</evidence>
<evidence type="ECO:0000256" key="3">
    <source>
        <dbReference type="ARBA" id="ARBA00022989"/>
    </source>
</evidence>
<dbReference type="GO" id="GO:0016020">
    <property type="term" value="C:membrane"/>
    <property type="evidence" value="ECO:0007669"/>
    <property type="project" value="UniProtKB-SubCell"/>
</dbReference>
<keyword evidence="3 5" id="KW-1133">Transmembrane helix</keyword>
<feature type="transmembrane region" description="Helical" evidence="5">
    <location>
        <begin position="76"/>
        <end position="92"/>
    </location>
</feature>
<dbReference type="GO" id="GO:0008271">
    <property type="term" value="F:secondary active sulfate transmembrane transporter activity"/>
    <property type="evidence" value="ECO:0007669"/>
    <property type="project" value="InterPro"/>
</dbReference>
<dbReference type="PROSITE" id="PS01130">
    <property type="entry name" value="SLC26A"/>
    <property type="match status" value="1"/>
</dbReference>
<sequence>MTTCFAKPGDYDQSSLFTLLVLKVEKQMKNFIPLLPWLLHYDQANLRGDISAGLTVGVMLIPQGMAYAMLAGLPPIYGLYASLVPLLLYALFGTSRQLAVGPVAMVALMVAAGVGTIAEPGTDAYIAYAILLAFMVGMIQLSMGILRMGFLVNFLSHPVITGFTSAAAIIIAFSQLQHLLGIPLPQTNQIHEIVSLAIRELEAVNIPTLLLGSASIACILLLKKWGSSAEFVGNRKRLL</sequence>
<dbReference type="InterPro" id="IPR011547">
    <property type="entry name" value="SLC26A/SulP_dom"/>
</dbReference>
<evidence type="ECO:0000259" key="6">
    <source>
        <dbReference type="Pfam" id="PF00916"/>
    </source>
</evidence>
<dbReference type="Proteomes" id="UP000198640">
    <property type="component" value="Unassembled WGS sequence"/>
</dbReference>
<gene>
    <name evidence="7" type="ORF">SAMN05421881_106115</name>
</gene>
<evidence type="ECO:0000313" key="8">
    <source>
        <dbReference type="Proteomes" id="UP000198640"/>
    </source>
</evidence>
<dbReference type="EMBL" id="FNOY01000061">
    <property type="protein sequence ID" value="SDY76996.1"/>
    <property type="molecule type" value="Genomic_DNA"/>
</dbReference>
<evidence type="ECO:0000256" key="1">
    <source>
        <dbReference type="ARBA" id="ARBA00004141"/>
    </source>
</evidence>
<dbReference type="PANTHER" id="PTHR11814">
    <property type="entry name" value="SULFATE TRANSPORTER"/>
    <property type="match status" value="1"/>
</dbReference>
<evidence type="ECO:0000256" key="4">
    <source>
        <dbReference type="ARBA" id="ARBA00023136"/>
    </source>
</evidence>
<organism evidence="7 8">
    <name type="scientific">Nitrosomonas halophila</name>
    <dbReference type="NCBI Taxonomy" id="44576"/>
    <lineage>
        <taxon>Bacteria</taxon>
        <taxon>Pseudomonadati</taxon>
        <taxon>Pseudomonadota</taxon>
        <taxon>Betaproteobacteria</taxon>
        <taxon>Nitrosomonadales</taxon>
        <taxon>Nitrosomonadaceae</taxon>
        <taxon>Nitrosomonas</taxon>
    </lineage>
</organism>
<dbReference type="InterPro" id="IPR001902">
    <property type="entry name" value="SLC26A/SulP_fam"/>
</dbReference>
<dbReference type="InterPro" id="IPR018045">
    <property type="entry name" value="S04_transporter_CS"/>
</dbReference>
<feature type="transmembrane region" description="Helical" evidence="5">
    <location>
        <begin position="204"/>
        <end position="222"/>
    </location>
</feature>
<keyword evidence="4 5" id="KW-0472">Membrane</keyword>
<evidence type="ECO:0000256" key="2">
    <source>
        <dbReference type="ARBA" id="ARBA00022692"/>
    </source>
</evidence>
<evidence type="ECO:0000256" key="5">
    <source>
        <dbReference type="SAM" id="Phobius"/>
    </source>
</evidence>
<feature type="domain" description="SLC26A/SulP transporter" evidence="6">
    <location>
        <begin position="46"/>
        <end position="227"/>
    </location>
</feature>